<dbReference type="SUPFAM" id="SSF103088">
    <property type="entry name" value="OmpA-like"/>
    <property type="match status" value="1"/>
</dbReference>
<evidence type="ECO:0000256" key="2">
    <source>
        <dbReference type="ARBA" id="ARBA00023136"/>
    </source>
</evidence>
<dbReference type="RefSeq" id="WP_346762669.1">
    <property type="nucleotide sequence ID" value="NZ_JAUJEB010000015.1"/>
</dbReference>
<evidence type="ECO:0000256" key="3">
    <source>
        <dbReference type="ARBA" id="ARBA00023237"/>
    </source>
</evidence>
<organism evidence="6 7">
    <name type="scientific">Agaribacillus aureus</name>
    <dbReference type="NCBI Taxonomy" id="3051825"/>
    <lineage>
        <taxon>Bacteria</taxon>
        <taxon>Pseudomonadati</taxon>
        <taxon>Bacteroidota</taxon>
        <taxon>Cytophagia</taxon>
        <taxon>Cytophagales</taxon>
        <taxon>Splendidivirgaceae</taxon>
        <taxon>Agaribacillus</taxon>
    </lineage>
</organism>
<comment type="subcellular location">
    <subcellularLocation>
        <location evidence="1">Cell outer membrane</location>
    </subcellularLocation>
</comment>
<comment type="caution">
    <text evidence="6">The sequence shown here is derived from an EMBL/GenBank/DDBJ whole genome shotgun (WGS) entry which is preliminary data.</text>
</comment>
<evidence type="ECO:0000259" key="5">
    <source>
        <dbReference type="PROSITE" id="PS51123"/>
    </source>
</evidence>
<gene>
    <name evidence="6" type="ORF">QQ020_34990</name>
</gene>
<dbReference type="CDD" id="cd07185">
    <property type="entry name" value="OmpA_C-like"/>
    <property type="match status" value="1"/>
</dbReference>
<dbReference type="InterPro" id="IPR050330">
    <property type="entry name" value="Bact_OuterMem_StrucFunc"/>
</dbReference>
<dbReference type="SUPFAM" id="SSF49464">
    <property type="entry name" value="Carboxypeptidase regulatory domain-like"/>
    <property type="match status" value="1"/>
</dbReference>
<accession>A0ABT8LHQ7</accession>
<sequence>MSKETMRMRNYLLILIINLLIVPSLWAQDSHDLPVDSLLVKARDYYNKFKNEEAVKVYQQILEGDSENARAILGIAESYFALNDYVLAEKWYREALKNNIELQPDNFYEYNLSLVSNKKYHEADALLSAYNEVGNYPMTQQVMQALKNIHQYLKDSSSVRLTNLSINSEEADFYPNYYEEGIVFISSRVRENNFQPLNLYFSKEQGDTFSEPDHLMNDVNRKFHVGHKVYFKENSKILYVLSKGKNEGKSGFFPMELYQAQSTLKDYKWKKPKPVPVNSKGFANFQPTVSQDGRTIFFISDRPGGFGGTDIYVTRYENETWSEPKNLGDKVNTKGNELYPFLYNNEVLYFSSDGLDGLGGLDIYQISANKTDDNVPENLGYPINSTYDDFALITKDGNIGLFSSNRLGGAGSDDLYRYEKINPPTEEMLATIVPQPVSQPPVKTSSVNLYTLNYERTLTTNEQTNLEINLPTGTAYAIASFENGISCISAGMSRKDMKRSPPILCEMLNDEDQIHVIGFAIDKLTKEPLRSASFEILKKDDLSATVFEANHSVVAFTGQKGASYIVKVKEYGYKPYEFVITANPNIDSRVYRTGFELDKNIVKLDYLAQVVNAESGQSVSKAQIVLSKPKGNDQEFVSDEEGNFEFQLGQDDQFLVMVTTENSSGIFSGAASPTATKQYMTHLVEVNDFAEDGRDKVLVAGFISDSESGRSLDHCDIRVLEKNSRNRVDFNHQHGVLNFRADRNKQYIAIINHYGYRLEEFEIDTHTPSGERLVKVDLTLHKNEGQLPYQVHIYDDATLSDIEGAELILSSFKNPDKSYRSDARGFVDFDVDPDDPYVLMVTKDNKSALYSGTASESESKPVMTHQIALVNTDTDDQKVMIAGIIADNNTDKPLDKAAINVVEKSSQEKVDFQYEKGIVSFEGDKGKDYQVTVDHEGYESAVVDIDARDDESSPLVKFNGVMVKSVSELSYTGQVVDEQTAAPVENARVKISAFNSEDVVITSDKDGKFNFNLKPDDTYLIIANTDDKSGMLLGNATKEESSHYTTHKISLSGTSGEDSKITVVAMVGDALTGKMLSDFDAVITNKATGQPVETKTEDGVILFSYKIGDQSNFTASVQKDGYQDFEKELSWDISEKGLIVRTDIKLQPDILPVGGEKFGMERQVLVLKNASNNNQLWEITNSEIANVSGHPNYGPVDDLVKRQSIPLNVETLNKVLNDDKATFVAIHNVFYEFDKNSISETGKAQLKSLADILKTYQRLKLEIRSYTDSQGSQAYNKGLSARRSTAVKKHLVKHGVNPSKITTKNFGEDGLVNSCDNNAECNEAAHSKNRRTEFLLISGK</sequence>
<dbReference type="Proteomes" id="UP001172083">
    <property type="component" value="Unassembled WGS sequence"/>
</dbReference>
<dbReference type="SMART" id="SM00028">
    <property type="entry name" value="TPR"/>
    <property type="match status" value="2"/>
</dbReference>
<dbReference type="InterPro" id="IPR006664">
    <property type="entry name" value="OMP_bac"/>
</dbReference>
<dbReference type="InterPro" id="IPR036737">
    <property type="entry name" value="OmpA-like_sf"/>
</dbReference>
<keyword evidence="7" id="KW-1185">Reference proteome</keyword>
<name>A0ABT8LHQ7_9BACT</name>
<dbReference type="PROSITE" id="PS51123">
    <property type="entry name" value="OMPA_2"/>
    <property type="match status" value="1"/>
</dbReference>
<dbReference type="InterPro" id="IPR008969">
    <property type="entry name" value="CarboxyPept-like_regulatory"/>
</dbReference>
<dbReference type="PANTHER" id="PTHR30329">
    <property type="entry name" value="STATOR ELEMENT OF FLAGELLAR MOTOR COMPLEX"/>
    <property type="match status" value="1"/>
</dbReference>
<dbReference type="EMBL" id="JAUJEB010000015">
    <property type="protein sequence ID" value="MDN5217333.1"/>
    <property type="molecule type" value="Genomic_DNA"/>
</dbReference>
<reference evidence="6" key="1">
    <citation type="submission" date="2023-06" db="EMBL/GenBank/DDBJ databases">
        <title>Genomic of Agaribacillus aureum.</title>
        <authorList>
            <person name="Wang G."/>
        </authorList>
    </citation>
    <scope>NUCLEOTIDE SEQUENCE</scope>
    <source>
        <strain evidence="6">BMA12</strain>
    </source>
</reference>
<proteinExistence type="predicted"/>
<evidence type="ECO:0000313" key="6">
    <source>
        <dbReference type="EMBL" id="MDN5217333.1"/>
    </source>
</evidence>
<dbReference type="PRINTS" id="PR01021">
    <property type="entry name" value="OMPADOMAIN"/>
</dbReference>
<feature type="domain" description="OmpA-like" evidence="5">
    <location>
        <begin position="1218"/>
        <end position="1340"/>
    </location>
</feature>
<dbReference type="Gene3D" id="2.60.40.1120">
    <property type="entry name" value="Carboxypeptidase-like, regulatory domain"/>
    <property type="match status" value="2"/>
</dbReference>
<dbReference type="InterPro" id="IPR011990">
    <property type="entry name" value="TPR-like_helical_dom_sf"/>
</dbReference>
<evidence type="ECO:0000313" key="7">
    <source>
        <dbReference type="Proteomes" id="UP001172083"/>
    </source>
</evidence>
<dbReference type="Pfam" id="PF07676">
    <property type="entry name" value="PD40"/>
    <property type="match status" value="1"/>
</dbReference>
<evidence type="ECO:0000256" key="1">
    <source>
        <dbReference type="ARBA" id="ARBA00004442"/>
    </source>
</evidence>
<dbReference type="Gene3D" id="3.30.1330.60">
    <property type="entry name" value="OmpA-like domain"/>
    <property type="match status" value="1"/>
</dbReference>
<keyword evidence="3" id="KW-0998">Cell outer membrane</keyword>
<dbReference type="InterPro" id="IPR011659">
    <property type="entry name" value="WD40"/>
</dbReference>
<protein>
    <submittedName>
        <fullName evidence="6">OmpA family protein</fullName>
    </submittedName>
</protein>
<dbReference type="Gene3D" id="2.120.10.30">
    <property type="entry name" value="TolB, C-terminal domain"/>
    <property type="match status" value="1"/>
</dbReference>
<dbReference type="InterPro" id="IPR019734">
    <property type="entry name" value="TPR_rpt"/>
</dbReference>
<dbReference type="SUPFAM" id="SSF82171">
    <property type="entry name" value="DPP6 N-terminal domain-like"/>
    <property type="match status" value="1"/>
</dbReference>
<dbReference type="SUPFAM" id="SSF48452">
    <property type="entry name" value="TPR-like"/>
    <property type="match status" value="1"/>
</dbReference>
<dbReference type="Pfam" id="PF00691">
    <property type="entry name" value="OmpA"/>
    <property type="match status" value="1"/>
</dbReference>
<dbReference type="PANTHER" id="PTHR30329:SF21">
    <property type="entry name" value="LIPOPROTEIN YIAD-RELATED"/>
    <property type="match status" value="1"/>
</dbReference>
<dbReference type="InterPro" id="IPR011042">
    <property type="entry name" value="6-blade_b-propeller_TolB-like"/>
</dbReference>
<dbReference type="InterPro" id="IPR006665">
    <property type="entry name" value="OmpA-like"/>
</dbReference>
<evidence type="ECO:0000256" key="4">
    <source>
        <dbReference type="PROSITE-ProRule" id="PRU00473"/>
    </source>
</evidence>
<dbReference type="Gene3D" id="1.25.40.10">
    <property type="entry name" value="Tetratricopeptide repeat domain"/>
    <property type="match status" value="1"/>
</dbReference>
<keyword evidence="2 4" id="KW-0472">Membrane</keyword>